<proteinExistence type="predicted"/>
<evidence type="ECO:0000313" key="2">
    <source>
        <dbReference type="Proteomes" id="UP000606786"/>
    </source>
</evidence>
<dbReference type="AlphaFoldDB" id="A0A811UBG1"/>
<accession>A0A811UBG1</accession>
<gene>
    <name evidence="1" type="ORF">CCAP1982_LOCUS5272</name>
</gene>
<comment type="caution">
    <text evidence="1">The sequence shown here is derived from an EMBL/GenBank/DDBJ whole genome shotgun (WGS) entry which is preliminary data.</text>
</comment>
<dbReference type="EMBL" id="CAJHJT010000012">
    <property type="protein sequence ID" value="CAD6996602.1"/>
    <property type="molecule type" value="Genomic_DNA"/>
</dbReference>
<organism evidence="1 2">
    <name type="scientific">Ceratitis capitata</name>
    <name type="common">Mediterranean fruit fly</name>
    <name type="synonym">Tephritis capitata</name>
    <dbReference type="NCBI Taxonomy" id="7213"/>
    <lineage>
        <taxon>Eukaryota</taxon>
        <taxon>Metazoa</taxon>
        <taxon>Ecdysozoa</taxon>
        <taxon>Arthropoda</taxon>
        <taxon>Hexapoda</taxon>
        <taxon>Insecta</taxon>
        <taxon>Pterygota</taxon>
        <taxon>Neoptera</taxon>
        <taxon>Endopterygota</taxon>
        <taxon>Diptera</taxon>
        <taxon>Brachycera</taxon>
        <taxon>Muscomorpha</taxon>
        <taxon>Tephritoidea</taxon>
        <taxon>Tephritidae</taxon>
        <taxon>Ceratitis</taxon>
        <taxon>Ceratitis</taxon>
    </lineage>
</organism>
<name>A0A811UBG1_CERCA</name>
<reference evidence="1" key="1">
    <citation type="submission" date="2020-11" db="EMBL/GenBank/DDBJ databases">
        <authorList>
            <person name="Whitehead M."/>
        </authorList>
    </citation>
    <scope>NUCLEOTIDE SEQUENCE</scope>
    <source>
        <strain evidence="1">EGII</strain>
    </source>
</reference>
<evidence type="ECO:0000313" key="1">
    <source>
        <dbReference type="EMBL" id="CAD6996602.1"/>
    </source>
</evidence>
<keyword evidence="2" id="KW-1185">Reference proteome</keyword>
<protein>
    <submittedName>
        <fullName evidence="1">(Mediterranean fruit fly) hypothetical protein</fullName>
    </submittedName>
</protein>
<sequence>MTETTGAKTVPYKVVVIFIAKITNNATTACNNCRLQLLLSPTAGGKWEFGYFITTTWRQLRLRRVQFVVNRVLKLYGNQKSDGIAPSPMAPVASLLVFTAGNAAVYILAHCI</sequence>
<dbReference type="Proteomes" id="UP000606786">
    <property type="component" value="Unassembled WGS sequence"/>
</dbReference>